<gene>
    <name evidence="1" type="ORF">GCWU000342_00159</name>
</gene>
<accession>C4G7Z3</accession>
<dbReference type="HOGENOM" id="CLU_2810072_0_0_9"/>
<dbReference type="STRING" id="626523.GCWU000342_00159"/>
<organism evidence="1 2">
    <name type="scientific">Shuttleworthella satelles DSM 14600</name>
    <dbReference type="NCBI Taxonomy" id="626523"/>
    <lineage>
        <taxon>Bacteria</taxon>
        <taxon>Bacillati</taxon>
        <taxon>Bacillota</taxon>
        <taxon>Clostridia</taxon>
        <taxon>Lachnospirales</taxon>
        <taxon>Lachnospiraceae</taxon>
        <taxon>Shuttleworthella</taxon>
    </lineage>
</organism>
<dbReference type="Proteomes" id="UP000003494">
    <property type="component" value="Unassembled WGS sequence"/>
</dbReference>
<reference evidence="1" key="1">
    <citation type="submission" date="2009-04" db="EMBL/GenBank/DDBJ databases">
        <authorList>
            <person name="Weinstock G."/>
            <person name="Sodergren E."/>
            <person name="Clifton S."/>
            <person name="Fulton L."/>
            <person name="Fulton B."/>
            <person name="Courtney L."/>
            <person name="Fronick C."/>
            <person name="Harrison M."/>
            <person name="Strong C."/>
            <person name="Farmer C."/>
            <person name="Delahaunty K."/>
            <person name="Markovic C."/>
            <person name="Hall O."/>
            <person name="Minx P."/>
            <person name="Tomlinson C."/>
            <person name="Mitreva M."/>
            <person name="Nelson J."/>
            <person name="Hou S."/>
            <person name="Wollam A."/>
            <person name="Pepin K.H."/>
            <person name="Johnson M."/>
            <person name="Bhonagiri V."/>
            <person name="Nash W.E."/>
            <person name="Warren W."/>
            <person name="Chinwalla A."/>
            <person name="Mardis E.R."/>
            <person name="Wilson R.K."/>
        </authorList>
    </citation>
    <scope>NUCLEOTIDE SEQUENCE [LARGE SCALE GENOMIC DNA]</scope>
    <source>
        <strain evidence="1">DSM 14600</strain>
    </source>
</reference>
<keyword evidence="2" id="KW-1185">Reference proteome</keyword>
<comment type="caution">
    <text evidence="1">The sequence shown here is derived from an EMBL/GenBank/DDBJ whole genome shotgun (WGS) entry which is preliminary data.</text>
</comment>
<evidence type="ECO:0000313" key="1">
    <source>
        <dbReference type="EMBL" id="EEP28817.1"/>
    </source>
</evidence>
<dbReference type="EMBL" id="ACIP02000001">
    <property type="protein sequence ID" value="EEP28817.1"/>
    <property type="molecule type" value="Genomic_DNA"/>
</dbReference>
<proteinExistence type="predicted"/>
<sequence>MSGHLAISIHGSREGPDTVNHLHFQSPCLFQSTGPVRDPTKFFAEQQAEPTISIHGSREGPDINEFI</sequence>
<dbReference type="AlphaFoldDB" id="C4G7Z3"/>
<protein>
    <submittedName>
        <fullName evidence="1">Uncharacterized protein</fullName>
    </submittedName>
</protein>
<name>C4G7Z3_9FIRM</name>
<evidence type="ECO:0000313" key="2">
    <source>
        <dbReference type="Proteomes" id="UP000003494"/>
    </source>
</evidence>